<sequence>MNDYFLLASVVVDCPAELLLSVPTAPDDPVLVPASDFASVAGASVDEPVPVDASELFAEASGVD</sequence>
<dbReference type="EMBL" id="AP008955">
    <property type="protein sequence ID" value="BAH41907.1"/>
    <property type="molecule type" value="Genomic_DNA"/>
</dbReference>
<dbReference type="Proteomes" id="UP000001877">
    <property type="component" value="Chromosome"/>
</dbReference>
<accession>C0Z5V0</accession>
<dbReference type="AlphaFoldDB" id="C0Z5V0"/>
<proteinExistence type="predicted"/>
<name>C0Z5V0_BREBN</name>
<keyword evidence="2" id="KW-1185">Reference proteome</keyword>
<dbReference type="HOGENOM" id="CLU_2858911_0_0_9"/>
<gene>
    <name evidence="1" type="ordered locus">BBR47_09300</name>
</gene>
<protein>
    <submittedName>
        <fullName evidence="1">Uncharacterized protein</fullName>
    </submittedName>
</protein>
<dbReference type="KEGG" id="bbe:BBR47_09300"/>
<organism evidence="1 2">
    <name type="scientific">Brevibacillus brevis (strain 47 / JCM 6285 / NBRC 100599)</name>
    <dbReference type="NCBI Taxonomy" id="358681"/>
    <lineage>
        <taxon>Bacteria</taxon>
        <taxon>Bacillati</taxon>
        <taxon>Bacillota</taxon>
        <taxon>Bacilli</taxon>
        <taxon>Bacillales</taxon>
        <taxon>Paenibacillaceae</taxon>
        <taxon>Brevibacillus</taxon>
    </lineage>
</organism>
<evidence type="ECO:0000313" key="2">
    <source>
        <dbReference type="Proteomes" id="UP000001877"/>
    </source>
</evidence>
<reference evidence="1 2" key="1">
    <citation type="submission" date="2005-03" db="EMBL/GenBank/DDBJ databases">
        <title>Brevibacillus brevis strain 47, complete genome.</title>
        <authorList>
            <person name="Hosoyama A."/>
            <person name="Yamada R."/>
            <person name="Hongo Y."/>
            <person name="Terui Y."/>
            <person name="Ankai A."/>
            <person name="Masuyama W."/>
            <person name="Sekiguchi M."/>
            <person name="Takeda T."/>
            <person name="Asano K."/>
            <person name="Ohji S."/>
            <person name="Ichikawa N."/>
            <person name="Narita S."/>
            <person name="Aoki N."/>
            <person name="Miura H."/>
            <person name="Matsushita S."/>
            <person name="Sekigawa T."/>
            <person name="Yamagata H."/>
            <person name="Yoshikawa H."/>
            <person name="Udaka S."/>
            <person name="Tanikawa S."/>
            <person name="Fujita N."/>
        </authorList>
    </citation>
    <scope>NUCLEOTIDE SEQUENCE [LARGE SCALE GENOMIC DNA]</scope>
    <source>
        <strain evidence="2">47 / JCM 6285 / NBRC 100599</strain>
    </source>
</reference>
<evidence type="ECO:0000313" key="1">
    <source>
        <dbReference type="EMBL" id="BAH41907.1"/>
    </source>
</evidence>